<dbReference type="Proteomes" id="UP000193083">
    <property type="component" value="Unassembled WGS sequence"/>
</dbReference>
<evidence type="ECO:0000313" key="3">
    <source>
        <dbReference type="Proteomes" id="UP000193083"/>
    </source>
</evidence>
<dbReference type="AlphaFoldDB" id="A0A1X7PRC2"/>
<sequence length="445" mass="49169">MLKLAFLLVGPEAFRARWYVLAILGGLIMALAALLAIDAVDGVTAVTQETMGGVFVVNGVLALLGVLGGGAESRLRNLTLAKAAGLIVLGGLILGFPFRTDIALVVLFSLTFALDGAGRITTANLVRFSGWRMTVAIGIAELLVAVLILTDWPLPDNRDIPFCISLLMALTGWLLVRVSLMFRTLESEAAILLLPIFGGRGWYDNAPVLIDTGEVVTVENPMVVHVWTPVGSAYEPERRLLVDRYIAAVDGNGVISTGHSALEMLPDVYISHYPANEVERSGRDFIQSLRGTADNDLPGRFLPSYAYERDWWCPADAHVELRNFNPRRLRAFWIGYRQDSTYNLTNRNCSVVVAAALDAALEGALESRNPWLRLVRLLINPDLWLAAMIRHRAASMTWTPGMVLDYARTMARIVDRRELAWGQRLLRFLRRIRPHQASSSKAHTT</sequence>
<proteinExistence type="predicted"/>
<gene>
    <name evidence="2" type="ORF">SAMN02982922_4908</name>
</gene>
<reference evidence="2 3" key="1">
    <citation type="submission" date="2017-04" db="EMBL/GenBank/DDBJ databases">
        <authorList>
            <person name="Afonso C.L."/>
            <person name="Miller P.J."/>
            <person name="Scott M.A."/>
            <person name="Spackman E."/>
            <person name="Goraichik I."/>
            <person name="Dimitrov K.M."/>
            <person name="Suarez D.L."/>
            <person name="Swayne D.E."/>
        </authorList>
    </citation>
    <scope>NUCLEOTIDE SEQUENCE [LARGE SCALE GENOMIC DNA]</scope>
    <source>
        <strain evidence="2 3">B5P</strain>
    </source>
</reference>
<dbReference type="OrthoDB" id="6773069at2"/>
<protein>
    <submittedName>
        <fullName evidence="2">Uncharacterized membrane protein HdeD, DUF308 family</fullName>
    </submittedName>
</protein>
<feature type="transmembrane region" description="Helical" evidence="1">
    <location>
        <begin position="52"/>
        <end position="71"/>
    </location>
</feature>
<accession>A0A1X7PRC2</accession>
<feature type="transmembrane region" description="Helical" evidence="1">
    <location>
        <begin position="159"/>
        <end position="176"/>
    </location>
</feature>
<feature type="transmembrane region" description="Helical" evidence="1">
    <location>
        <begin position="133"/>
        <end position="153"/>
    </location>
</feature>
<organism evidence="2 3">
    <name type="scientific">Mesorhizobium australicum</name>
    <dbReference type="NCBI Taxonomy" id="536018"/>
    <lineage>
        <taxon>Bacteria</taxon>
        <taxon>Pseudomonadati</taxon>
        <taxon>Pseudomonadota</taxon>
        <taxon>Alphaproteobacteria</taxon>
        <taxon>Hyphomicrobiales</taxon>
        <taxon>Phyllobacteriaceae</taxon>
        <taxon>Mesorhizobium</taxon>
    </lineage>
</organism>
<feature type="transmembrane region" description="Helical" evidence="1">
    <location>
        <begin position="20"/>
        <end position="40"/>
    </location>
</feature>
<keyword evidence="1" id="KW-1133">Transmembrane helix</keyword>
<name>A0A1X7PRC2_9HYPH</name>
<evidence type="ECO:0000256" key="1">
    <source>
        <dbReference type="SAM" id="Phobius"/>
    </source>
</evidence>
<keyword evidence="1" id="KW-0472">Membrane</keyword>
<evidence type="ECO:0000313" key="2">
    <source>
        <dbReference type="EMBL" id="SMH53673.1"/>
    </source>
</evidence>
<keyword evidence="3" id="KW-1185">Reference proteome</keyword>
<keyword evidence="1" id="KW-0812">Transmembrane</keyword>
<dbReference type="EMBL" id="FXBL01000004">
    <property type="protein sequence ID" value="SMH53673.1"/>
    <property type="molecule type" value="Genomic_DNA"/>
</dbReference>